<dbReference type="KEGG" id="dpc:A6048_06705"/>
<evidence type="ECO:0000313" key="3">
    <source>
        <dbReference type="EMBL" id="AWH95222.1"/>
    </source>
</evidence>
<feature type="domain" description="Siderophore-interacting FAD-binding" evidence="2">
    <location>
        <begin position="2"/>
        <end position="122"/>
    </location>
</feature>
<feature type="domain" description="SIP-like Rossmann fold" evidence="1">
    <location>
        <begin position="129"/>
        <end position="246"/>
    </location>
</feature>
<evidence type="ECO:0000313" key="4">
    <source>
        <dbReference type="Proteomes" id="UP000244903"/>
    </source>
</evidence>
<evidence type="ECO:0008006" key="5">
    <source>
        <dbReference type="Google" id="ProtNLM"/>
    </source>
</evidence>
<keyword evidence="4" id="KW-1185">Reference proteome</keyword>
<dbReference type="Pfam" id="PF08021">
    <property type="entry name" value="FAD_binding_9"/>
    <property type="match status" value="1"/>
</dbReference>
<dbReference type="InterPro" id="IPR039261">
    <property type="entry name" value="FNR_nucleotide-bd"/>
</dbReference>
<accession>A0AAD0JRJ2</accession>
<dbReference type="InterPro" id="IPR007037">
    <property type="entry name" value="SIP_rossman_dom"/>
</dbReference>
<evidence type="ECO:0000259" key="1">
    <source>
        <dbReference type="Pfam" id="PF04954"/>
    </source>
</evidence>
<dbReference type="Pfam" id="PF04954">
    <property type="entry name" value="SIP"/>
    <property type="match status" value="1"/>
</dbReference>
<name>A0AAD0JRJ2_9ACTN</name>
<dbReference type="Gene3D" id="2.40.30.10">
    <property type="entry name" value="Translation factors"/>
    <property type="match status" value="1"/>
</dbReference>
<organism evidence="3 4">
    <name type="scientific">Dietzia psychralcaliphila</name>
    <dbReference type="NCBI Taxonomy" id="139021"/>
    <lineage>
        <taxon>Bacteria</taxon>
        <taxon>Bacillati</taxon>
        <taxon>Actinomycetota</taxon>
        <taxon>Actinomycetes</taxon>
        <taxon>Mycobacteriales</taxon>
        <taxon>Dietziaceae</taxon>
        <taxon>Dietzia</taxon>
    </lineage>
</organism>
<dbReference type="InterPro" id="IPR039374">
    <property type="entry name" value="SIP_fam"/>
</dbReference>
<dbReference type="CDD" id="cd06193">
    <property type="entry name" value="siderophore_interacting"/>
    <property type="match status" value="1"/>
</dbReference>
<gene>
    <name evidence="3" type="ORF">A6048_06705</name>
</gene>
<sequence>MESVEQLGPGLVRVCLVGDELGAFRNGEGTHAAAVSESFDDVVVFCLPDPEAGAETFPRTAPGGGLSVPGDRATVTREYTVRALRESGLCVDLVRHDSGVGMAWLDGVTPGDDLVIVAPRVSRSLPGVDRMLAVGDATALPAMARLIEDCPPGLDLEVIAVVPDLAALPPELLPVSASGTRVRVRVLEDCPGSVSRLLGALSESALPTDFAWVAGEAGMVGDLRRHLIARGQPPDRVQFTGYWRLGGPL</sequence>
<dbReference type="EMBL" id="CP015453">
    <property type="protein sequence ID" value="AWH95222.1"/>
    <property type="molecule type" value="Genomic_DNA"/>
</dbReference>
<dbReference type="Gene3D" id="3.40.50.80">
    <property type="entry name" value="Nucleotide-binding domain of ferredoxin-NADP reductase (FNR) module"/>
    <property type="match status" value="1"/>
</dbReference>
<evidence type="ECO:0000259" key="2">
    <source>
        <dbReference type="Pfam" id="PF08021"/>
    </source>
</evidence>
<dbReference type="AlphaFoldDB" id="A0AAD0JRJ2"/>
<protein>
    <recommendedName>
        <fullName evidence="5">NADPH-dependent ferric siderophore reductase</fullName>
    </recommendedName>
</protein>
<dbReference type="Proteomes" id="UP000244903">
    <property type="component" value="Chromosome"/>
</dbReference>
<dbReference type="InterPro" id="IPR013113">
    <property type="entry name" value="SIP_FAD-bd"/>
</dbReference>
<proteinExistence type="predicted"/>
<dbReference type="PANTHER" id="PTHR30157:SF0">
    <property type="entry name" value="NADPH-DEPENDENT FERRIC-CHELATE REDUCTASE"/>
    <property type="match status" value="1"/>
</dbReference>
<reference evidence="3 4" key="1">
    <citation type="submission" date="2016-04" db="EMBL/GenBank/DDBJ databases">
        <title>Complete genome sequence of the haloalkaliphilic hydrocarbon-degrading bacterium Dietzia psychralcaliphila ILA-1T, isolated from a drain of a fish product-processing plant.</title>
        <authorList>
            <person name="Zhao J."/>
            <person name="Hu B."/>
            <person name="Geng S."/>
            <person name="Nie Y."/>
            <person name="Tang Y."/>
        </authorList>
    </citation>
    <scope>NUCLEOTIDE SEQUENCE [LARGE SCALE GENOMIC DNA]</scope>
    <source>
        <strain evidence="3 4">ILA-1</strain>
    </source>
</reference>
<dbReference type="PANTHER" id="PTHR30157">
    <property type="entry name" value="FERRIC REDUCTASE, NADPH-DEPENDENT"/>
    <property type="match status" value="1"/>
</dbReference>